<dbReference type="RefSeq" id="WP_205098359.1">
    <property type="nucleotide sequence ID" value="NZ_CAJNAQ010000002.1"/>
</dbReference>
<dbReference type="SUPFAM" id="SSF143437">
    <property type="entry name" value="THUMP domain-like"/>
    <property type="match status" value="1"/>
</dbReference>
<reference evidence="1" key="1">
    <citation type="submission" date="2021-02" db="EMBL/GenBank/DDBJ databases">
        <authorList>
            <person name="Han P."/>
        </authorList>
    </citation>
    <scope>NUCLEOTIDE SEQUENCE</scope>
    <source>
        <strain evidence="1">Candidatus Nitrosotenuis uzonensis 5A</strain>
    </source>
</reference>
<evidence type="ECO:0008006" key="3">
    <source>
        <dbReference type="Google" id="ProtNLM"/>
    </source>
</evidence>
<proteinExistence type="predicted"/>
<comment type="caution">
    <text evidence="1">The sequence shown here is derived from an EMBL/GenBank/DDBJ whole genome shotgun (WGS) entry which is preliminary data.</text>
</comment>
<dbReference type="EMBL" id="CAJNAQ010000002">
    <property type="protein sequence ID" value="CAE6488856.1"/>
    <property type="molecule type" value="Genomic_DNA"/>
</dbReference>
<dbReference type="Proteomes" id="UP000655759">
    <property type="component" value="Unassembled WGS sequence"/>
</dbReference>
<name>A0A812F0D8_9ARCH</name>
<evidence type="ECO:0000313" key="2">
    <source>
        <dbReference type="Proteomes" id="UP000655759"/>
    </source>
</evidence>
<accession>A0A812F0D8</accession>
<gene>
    <name evidence="1" type="ORF">NUZ5A_20521</name>
</gene>
<organism evidence="1 2">
    <name type="scientific">Candidatus Nitrosotenuis uzonensis</name>
    <dbReference type="NCBI Taxonomy" id="1407055"/>
    <lineage>
        <taxon>Archaea</taxon>
        <taxon>Nitrososphaerota</taxon>
        <taxon>Candidatus Nitrosotenuis</taxon>
    </lineage>
</organism>
<dbReference type="AlphaFoldDB" id="A0A812F0D8"/>
<protein>
    <recommendedName>
        <fullName evidence="3">Thiamine biosynthesis protein</fullName>
    </recommendedName>
</protein>
<sequence length="371" mass="41346">MSENAFVVVFPSVFAKSKQSNLMSSVRKVLRIQGQRFGRISRDEELVIIEANDPVFASSAVNLLFGISRVCIARRVENKYDTVVSSIAKIGASLLLQGEQFHVKVEGRASGYIPKDVEIAATSALIESSHKSGCRPGTEEKHDKQIYCYLTKKNAYIAIFSDGGHGGVPYNWQDQKMICCIYDELSAVSCLEAIKQGFDVRIIVCYNDSNLLDIVRMLNRILPRTVSSQVDIEFFTIPKGQGAKSVLHRAKIATWVLCSVAMEQKISRVGLALSPLVYPVWFIDENADIIVKSKLTPWPVLAGLDEQIIRTAKEIGLGKYLHKIEKLGAYKFSKEKSDVSRIVKESLGTRQKITVNVGPNNVHEILDMLKH</sequence>
<evidence type="ECO:0000313" key="1">
    <source>
        <dbReference type="EMBL" id="CAE6488856.1"/>
    </source>
</evidence>